<gene>
    <name evidence="6" type="ORF">GCM10007874_27470</name>
</gene>
<dbReference type="PANTHER" id="PTHR30126:SF40">
    <property type="entry name" value="HTH-TYPE TRANSCRIPTIONAL REGULATOR GLTR"/>
    <property type="match status" value="1"/>
</dbReference>
<dbReference type="PRINTS" id="PR00039">
    <property type="entry name" value="HTHLYSR"/>
</dbReference>
<dbReference type="InterPro" id="IPR000847">
    <property type="entry name" value="LysR_HTH_N"/>
</dbReference>
<dbReference type="Pfam" id="PF00126">
    <property type="entry name" value="HTH_1"/>
    <property type="match status" value="2"/>
</dbReference>
<evidence type="ECO:0000256" key="1">
    <source>
        <dbReference type="ARBA" id="ARBA00009437"/>
    </source>
</evidence>
<evidence type="ECO:0000313" key="6">
    <source>
        <dbReference type="EMBL" id="GLS19730.1"/>
    </source>
</evidence>
<dbReference type="InterPro" id="IPR036388">
    <property type="entry name" value="WH-like_DNA-bd_sf"/>
</dbReference>
<comment type="similarity">
    <text evidence="1">Belongs to the LysR transcriptional regulatory family.</text>
</comment>
<evidence type="ECO:0000256" key="4">
    <source>
        <dbReference type="ARBA" id="ARBA00023163"/>
    </source>
</evidence>
<dbReference type="PROSITE" id="PS50931">
    <property type="entry name" value="HTH_LYSR"/>
    <property type="match status" value="2"/>
</dbReference>
<evidence type="ECO:0000256" key="3">
    <source>
        <dbReference type="ARBA" id="ARBA00023125"/>
    </source>
</evidence>
<reference evidence="7" key="1">
    <citation type="journal article" date="2019" name="Int. J. Syst. Evol. Microbiol.">
        <title>The Global Catalogue of Microorganisms (GCM) 10K type strain sequencing project: providing services to taxonomists for standard genome sequencing and annotation.</title>
        <authorList>
            <consortium name="The Broad Institute Genomics Platform"/>
            <consortium name="The Broad Institute Genome Sequencing Center for Infectious Disease"/>
            <person name="Wu L."/>
            <person name="Ma J."/>
        </authorList>
    </citation>
    <scope>NUCLEOTIDE SEQUENCE [LARGE SCALE GENOMIC DNA]</scope>
    <source>
        <strain evidence="7">NBRC 101365</strain>
    </source>
</reference>
<keyword evidence="2" id="KW-0805">Transcription regulation</keyword>
<dbReference type="SUPFAM" id="SSF53850">
    <property type="entry name" value="Periplasmic binding protein-like II"/>
    <property type="match status" value="1"/>
</dbReference>
<keyword evidence="4" id="KW-0804">Transcription</keyword>
<dbReference type="PANTHER" id="PTHR30126">
    <property type="entry name" value="HTH-TYPE TRANSCRIPTIONAL REGULATOR"/>
    <property type="match status" value="1"/>
</dbReference>
<dbReference type="CDD" id="cd05466">
    <property type="entry name" value="PBP2_LTTR_substrate"/>
    <property type="match status" value="1"/>
</dbReference>
<dbReference type="Pfam" id="PF03466">
    <property type="entry name" value="LysR_substrate"/>
    <property type="match status" value="1"/>
</dbReference>
<organism evidence="6 7">
    <name type="scientific">Labrys miyagiensis</name>
    <dbReference type="NCBI Taxonomy" id="346912"/>
    <lineage>
        <taxon>Bacteria</taxon>
        <taxon>Pseudomonadati</taxon>
        <taxon>Pseudomonadota</taxon>
        <taxon>Alphaproteobacteria</taxon>
        <taxon>Hyphomicrobiales</taxon>
        <taxon>Xanthobacteraceae</taxon>
        <taxon>Labrys</taxon>
    </lineage>
</organism>
<dbReference type="RefSeq" id="WP_284312744.1">
    <property type="nucleotide sequence ID" value="NZ_BSPC01000024.1"/>
</dbReference>
<sequence>MDTATLAIALTVLQEGSIRGVGRLLGRAPASVTDAFERFERELAMPLALRTEGTFALTLAGETLAGSSAGLLDSLASLAALGGAPAQAVRHWAAHHAIPIAALAHFNAVVGSGSIRRAAQALGLGQPHLSRQMARLETLLGCRLLQRTGTGCELTAEGLRLSEIAQVLVEEVAGLTATAQRRFARATRTIRLGTIIPIGHESRLAARLARLVAAWRRDRVAHDLLVSATTAEDLMAGLRAGRFDIALMDTPMQHRRFESRELFSSELVLAGPKAALASGVSLEALLETHLIAVPSLRSGLRQRIREVLDPLLVRTGPAGRQQVEVDALPIIVNLMLEHGYLSVMPRDAIASLDREIGLLPLPDAPRLAFHLAWPKTDRARHVAAAIAAGLA</sequence>
<dbReference type="InterPro" id="IPR036390">
    <property type="entry name" value="WH_DNA-bd_sf"/>
</dbReference>
<protein>
    <recommendedName>
        <fullName evidence="5">HTH lysR-type domain-containing protein</fullName>
    </recommendedName>
</protein>
<keyword evidence="3" id="KW-0238">DNA-binding</keyword>
<proteinExistence type="inferred from homology"/>
<evidence type="ECO:0000256" key="2">
    <source>
        <dbReference type="ARBA" id="ARBA00023015"/>
    </source>
</evidence>
<dbReference type="InterPro" id="IPR005119">
    <property type="entry name" value="LysR_subst-bd"/>
</dbReference>
<keyword evidence="7" id="KW-1185">Reference proteome</keyword>
<dbReference type="Gene3D" id="1.10.10.10">
    <property type="entry name" value="Winged helix-like DNA-binding domain superfamily/Winged helix DNA-binding domain"/>
    <property type="match status" value="2"/>
</dbReference>
<evidence type="ECO:0000259" key="5">
    <source>
        <dbReference type="PROSITE" id="PS50931"/>
    </source>
</evidence>
<name>A0ABQ6CHU7_9HYPH</name>
<feature type="domain" description="HTH lysR-type" evidence="5">
    <location>
        <begin position="98"/>
        <end position="155"/>
    </location>
</feature>
<evidence type="ECO:0000313" key="7">
    <source>
        <dbReference type="Proteomes" id="UP001156882"/>
    </source>
</evidence>
<dbReference type="SUPFAM" id="SSF46785">
    <property type="entry name" value="Winged helix' DNA-binding domain"/>
    <property type="match status" value="2"/>
</dbReference>
<accession>A0ABQ6CHU7</accession>
<dbReference type="EMBL" id="BSPC01000024">
    <property type="protein sequence ID" value="GLS19730.1"/>
    <property type="molecule type" value="Genomic_DNA"/>
</dbReference>
<feature type="domain" description="HTH lysR-type" evidence="5">
    <location>
        <begin position="1"/>
        <end position="58"/>
    </location>
</feature>
<dbReference type="Gene3D" id="3.40.190.10">
    <property type="entry name" value="Periplasmic binding protein-like II"/>
    <property type="match status" value="2"/>
</dbReference>
<comment type="caution">
    <text evidence="6">The sequence shown here is derived from an EMBL/GenBank/DDBJ whole genome shotgun (WGS) entry which is preliminary data.</text>
</comment>
<dbReference type="Proteomes" id="UP001156882">
    <property type="component" value="Unassembled WGS sequence"/>
</dbReference>